<gene>
    <name evidence="4" type="ORF">LTR97_007325</name>
</gene>
<accession>A0AAN7WEC1</accession>
<evidence type="ECO:0000313" key="5">
    <source>
        <dbReference type="Proteomes" id="UP001310594"/>
    </source>
</evidence>
<comment type="caution">
    <text evidence="4">The sequence shown here is derived from an EMBL/GenBank/DDBJ whole genome shotgun (WGS) entry which is preliminary data.</text>
</comment>
<feature type="compositionally biased region" description="Polar residues" evidence="1">
    <location>
        <begin position="123"/>
        <end position="148"/>
    </location>
</feature>
<feature type="chain" id="PRO_5042902891" description="Mid2 domain-containing protein" evidence="3">
    <location>
        <begin position="17"/>
        <end position="374"/>
    </location>
</feature>
<feature type="signal peptide" evidence="3">
    <location>
        <begin position="1"/>
        <end position="16"/>
    </location>
</feature>
<feature type="compositionally biased region" description="Low complexity" evidence="1">
    <location>
        <begin position="149"/>
        <end position="163"/>
    </location>
</feature>
<proteinExistence type="predicted"/>
<evidence type="ECO:0000256" key="3">
    <source>
        <dbReference type="SAM" id="SignalP"/>
    </source>
</evidence>
<evidence type="ECO:0000256" key="1">
    <source>
        <dbReference type="SAM" id="MobiDB-lite"/>
    </source>
</evidence>
<evidence type="ECO:0000313" key="4">
    <source>
        <dbReference type="EMBL" id="KAK5697190.1"/>
    </source>
</evidence>
<feature type="region of interest" description="Disordered" evidence="1">
    <location>
        <begin position="331"/>
        <end position="374"/>
    </location>
</feature>
<feature type="transmembrane region" description="Helical" evidence="2">
    <location>
        <begin position="298"/>
        <end position="320"/>
    </location>
</feature>
<dbReference type="AlphaFoldDB" id="A0AAN7WEC1"/>
<name>A0AAN7WEC1_9PEZI</name>
<evidence type="ECO:0008006" key="6">
    <source>
        <dbReference type="Google" id="ProtNLM"/>
    </source>
</evidence>
<reference evidence="4" key="1">
    <citation type="submission" date="2023-08" db="EMBL/GenBank/DDBJ databases">
        <title>Black Yeasts Isolated from many extreme environments.</title>
        <authorList>
            <person name="Coleine C."/>
            <person name="Stajich J.E."/>
            <person name="Selbmann L."/>
        </authorList>
    </citation>
    <scope>NUCLEOTIDE SEQUENCE</scope>
    <source>
        <strain evidence="4">CCFEE 5810</strain>
    </source>
</reference>
<keyword evidence="2" id="KW-0472">Membrane</keyword>
<dbReference type="EMBL" id="JAVRQU010000011">
    <property type="protein sequence ID" value="KAK5697190.1"/>
    <property type="molecule type" value="Genomic_DNA"/>
</dbReference>
<protein>
    <recommendedName>
        <fullName evidence="6">Mid2 domain-containing protein</fullName>
    </recommendedName>
</protein>
<keyword evidence="2" id="KW-0812">Transmembrane</keyword>
<evidence type="ECO:0000256" key="2">
    <source>
        <dbReference type="SAM" id="Phobius"/>
    </source>
</evidence>
<keyword evidence="2" id="KW-1133">Transmembrane helix</keyword>
<organism evidence="4 5">
    <name type="scientific">Elasticomyces elasticus</name>
    <dbReference type="NCBI Taxonomy" id="574655"/>
    <lineage>
        <taxon>Eukaryota</taxon>
        <taxon>Fungi</taxon>
        <taxon>Dikarya</taxon>
        <taxon>Ascomycota</taxon>
        <taxon>Pezizomycotina</taxon>
        <taxon>Dothideomycetes</taxon>
        <taxon>Dothideomycetidae</taxon>
        <taxon>Mycosphaerellales</taxon>
        <taxon>Teratosphaeriaceae</taxon>
        <taxon>Elasticomyces</taxon>
    </lineage>
</organism>
<feature type="compositionally biased region" description="Low complexity" evidence="1">
    <location>
        <begin position="32"/>
        <end position="122"/>
    </location>
</feature>
<feature type="region of interest" description="Disordered" evidence="1">
    <location>
        <begin position="32"/>
        <end position="163"/>
    </location>
</feature>
<sequence>MLALLGFGLGFATIHAEEVPQGIMPNKRQVVGTGVTSNSTSSSAIETTSSTSVDPVTTSSSSVVTTDPPTSTSTPPTTSDPPTSSTIPSDTTSATPDPNTTSDPVTSPSTTPDGSSSTDGPSASETPTTSDTLVIADSTSSQDPSATPTQDSSTSSQAESSTLLPTTIAVTTTNADGSTVTSSVKTSTLAPVTSRQTSSGVVKTLTGSASNLVVIGSSTIDRSTLTGKTTITSALLAEATIPSTYTSYWTSNGVVQSRLVTTNHVVTSTTGYATATLKPALQNGGGSGGNLSTSSKSIIGGVVGGIGGAILIGGIALVAWRLWGKKKRQGAQQDDFLDSRDDSIRREKRASQGLQAPPDRYHNPSGPVNPSSNF</sequence>
<dbReference type="Proteomes" id="UP001310594">
    <property type="component" value="Unassembled WGS sequence"/>
</dbReference>
<keyword evidence="3" id="KW-0732">Signal</keyword>